<evidence type="ECO:0000313" key="7">
    <source>
        <dbReference type="Proteomes" id="UP000002499"/>
    </source>
</evidence>
<dbReference type="InterPro" id="IPR050613">
    <property type="entry name" value="Sec_Metabolite_Reg"/>
</dbReference>
<feature type="region of interest" description="Disordered" evidence="4">
    <location>
        <begin position="694"/>
        <end position="722"/>
    </location>
</feature>
<feature type="domain" description="Zn(2)-C6 fungal-type" evidence="5">
    <location>
        <begin position="44"/>
        <end position="73"/>
    </location>
</feature>
<dbReference type="FunCoup" id="E9EGY5">
    <property type="interactions" value="2771"/>
</dbReference>
<comment type="subcellular location">
    <subcellularLocation>
        <location evidence="1">Nucleus</location>
    </subcellularLocation>
</comment>
<dbReference type="HOGENOM" id="CLU_004083_5_3_1"/>
<dbReference type="Proteomes" id="UP000002499">
    <property type="component" value="Unassembled WGS sequence"/>
</dbReference>
<dbReference type="eggNOG" id="ENOG502QYWX">
    <property type="taxonomic scope" value="Eukaryota"/>
</dbReference>
<evidence type="ECO:0000259" key="5">
    <source>
        <dbReference type="PROSITE" id="PS50048"/>
    </source>
</evidence>
<dbReference type="InterPro" id="IPR036864">
    <property type="entry name" value="Zn2-C6_fun-type_DNA-bd_sf"/>
</dbReference>
<keyword evidence="7" id="KW-1185">Reference proteome</keyword>
<dbReference type="GO" id="GO:0000981">
    <property type="term" value="F:DNA-binding transcription factor activity, RNA polymerase II-specific"/>
    <property type="evidence" value="ECO:0007669"/>
    <property type="project" value="InterPro"/>
</dbReference>
<dbReference type="PANTHER" id="PTHR31001">
    <property type="entry name" value="UNCHARACTERIZED TRANSCRIPTIONAL REGULATORY PROTEIN"/>
    <property type="match status" value="1"/>
</dbReference>
<dbReference type="CDD" id="cd00067">
    <property type="entry name" value="GAL4"/>
    <property type="match status" value="1"/>
</dbReference>
<feature type="compositionally biased region" description="Basic and acidic residues" evidence="4">
    <location>
        <begin position="694"/>
        <end position="710"/>
    </location>
</feature>
<reference evidence="6 7" key="1">
    <citation type="journal article" date="2011" name="PLoS Genet.">
        <title>Genome sequencing and comparative transcriptomics of the model entomopathogenic fungi Metarhizium anisopliae and M. acridum.</title>
        <authorList>
            <person name="Gao Q."/>
            <person name="Jin K."/>
            <person name="Ying S.H."/>
            <person name="Zhang Y."/>
            <person name="Xiao G."/>
            <person name="Shang Y."/>
            <person name="Duan Z."/>
            <person name="Hu X."/>
            <person name="Xie X.Q."/>
            <person name="Zhou G."/>
            <person name="Peng G."/>
            <person name="Luo Z."/>
            <person name="Huang W."/>
            <person name="Wang B."/>
            <person name="Fang W."/>
            <person name="Wang S."/>
            <person name="Zhong Y."/>
            <person name="Ma L.J."/>
            <person name="St Leger R.J."/>
            <person name="Zhao G.P."/>
            <person name="Pei Y."/>
            <person name="Feng M.G."/>
            <person name="Xia Y."/>
            <person name="Wang C."/>
        </authorList>
    </citation>
    <scope>NUCLEOTIDE SEQUENCE [LARGE SCALE GENOMIC DNA]</scope>
    <source>
        <strain evidence="6 7">CQMa 102</strain>
    </source>
</reference>
<name>E9EGY5_METAQ</name>
<dbReference type="InterPro" id="IPR001138">
    <property type="entry name" value="Zn2Cys6_DnaBD"/>
</dbReference>
<dbReference type="GO" id="GO:0005634">
    <property type="term" value="C:nucleus"/>
    <property type="evidence" value="ECO:0007669"/>
    <property type="project" value="UniProtKB-SubCell"/>
</dbReference>
<feature type="region of interest" description="Disordered" evidence="4">
    <location>
        <begin position="472"/>
        <end position="503"/>
    </location>
</feature>
<evidence type="ECO:0000256" key="2">
    <source>
        <dbReference type="ARBA" id="ARBA00022723"/>
    </source>
</evidence>
<dbReference type="SMART" id="SM00066">
    <property type="entry name" value="GAL4"/>
    <property type="match status" value="1"/>
</dbReference>
<dbReference type="InParanoid" id="E9EGY5"/>
<dbReference type="GO" id="GO:0008270">
    <property type="term" value="F:zinc ion binding"/>
    <property type="evidence" value="ECO:0007669"/>
    <property type="project" value="InterPro"/>
</dbReference>
<dbReference type="OrthoDB" id="2269373at2759"/>
<dbReference type="GO" id="GO:0003677">
    <property type="term" value="F:DNA binding"/>
    <property type="evidence" value="ECO:0007669"/>
    <property type="project" value="InterPro"/>
</dbReference>
<keyword evidence="3" id="KW-0539">Nucleus</keyword>
<dbReference type="GO" id="GO:0006351">
    <property type="term" value="P:DNA-templated transcription"/>
    <property type="evidence" value="ECO:0007669"/>
    <property type="project" value="InterPro"/>
</dbReference>
<gene>
    <name evidence="6" type="ORF">MAC_09133</name>
</gene>
<dbReference type="EMBL" id="GL698604">
    <property type="protein sequence ID" value="EFY84811.1"/>
    <property type="molecule type" value="Genomic_DNA"/>
</dbReference>
<protein>
    <submittedName>
        <fullName evidence="6">C6 transcription factor, putative</fullName>
    </submittedName>
</protein>
<evidence type="ECO:0000313" key="6">
    <source>
        <dbReference type="EMBL" id="EFY84811.1"/>
    </source>
</evidence>
<dbReference type="AlphaFoldDB" id="E9EGY5"/>
<dbReference type="Pfam" id="PF00172">
    <property type="entry name" value="Zn_clus"/>
    <property type="match status" value="1"/>
</dbReference>
<proteinExistence type="predicted"/>
<dbReference type="OMA" id="HNPMHMA"/>
<dbReference type="SUPFAM" id="SSF57701">
    <property type="entry name" value="Zn2/Cys6 DNA-binding domain"/>
    <property type="match status" value="1"/>
</dbReference>
<dbReference type="SMART" id="SM00906">
    <property type="entry name" value="Fungal_trans"/>
    <property type="match status" value="1"/>
</dbReference>
<dbReference type="Pfam" id="PF04082">
    <property type="entry name" value="Fungal_trans"/>
    <property type="match status" value="1"/>
</dbReference>
<dbReference type="Gene3D" id="4.10.240.10">
    <property type="entry name" value="Zn(2)-C6 fungal-type DNA-binding domain"/>
    <property type="match status" value="1"/>
</dbReference>
<evidence type="ECO:0000256" key="1">
    <source>
        <dbReference type="ARBA" id="ARBA00004123"/>
    </source>
</evidence>
<dbReference type="InterPro" id="IPR007219">
    <property type="entry name" value="XnlR_reg_dom"/>
</dbReference>
<dbReference type="PANTHER" id="PTHR31001:SF45">
    <property type="entry name" value="ZN(II)2CYS6 TRANSCRIPTION FACTOR (EUROFUNG)"/>
    <property type="match status" value="1"/>
</dbReference>
<accession>E9EGY5</accession>
<feature type="compositionally biased region" description="Polar residues" evidence="4">
    <location>
        <begin position="481"/>
        <end position="498"/>
    </location>
</feature>
<sequence>MSFERTGSGSGSAGPDLAPEGQQESQHLQQHADPSIAKLTRGTSCVLCQQRKVRCDKNKPCANCLKAGVECRVVPPQPPRRRKKRLHEKDLVERLKKYEALLAEHGVKFDAIGHSIRADGPHPEDLEDLENDFEGLKTSPAASSSPSATSHIDKFVTCPVLAHAYMRTCANQTVDRPGRSIFSLHREPKFRASEQLLHDSSDDEADESTIHRAFDKMFSNNDGFPFVFSGRQQSTTHYHPSTIHIFQLWQLYIDNVNPLLKVTHVPSVQSQIIQASSNLESAPKNLEALMFGIYCMAITSLDDADVEKMLNRPKKEVLAQFFEGLQQALLNAGLMRYNDFLSLQAYVLYLFAVRWFVDPRQVFCLIGIAVRIAQRMGLHRDPAGYGLPPFEVEQRRRLWWTIVSYDRRIGEMTGSTITGLSSGGDCKLPLNVNDSDLHADGKELPSPHNGPTEMLFALTRLELAMAVVSNSDRDSAKVNPDKTSPSPSAGPKQPSSAPTIRIAGQDSPSYTLEGFCAHMEGTYLQHCDPKIPLHFFTLTMTRQALSKMRVINYLMRMYGTDEPLNEMERDNLFLLSVQMVEYDNSVHSSDALKPFKWFTAHHFPFPAYMFLIQELRRRCFGPVVERAWGAIAANHTLRGLMNNLHSPMHTAFGRHFIKAWDAHAEACMANGKESPPVPAFIAVLRERAEVRRRAKMENRPEPQVHQEPYDLPRPGQGASPDAHVTMTPPSVGPPLGSSAASSICIGDAPAHDASDMDWSYLVNNFQPGMGMPFGDGFQGFDDFGPFGPGPGMNRMGGPGPGEMY</sequence>
<dbReference type="CDD" id="cd12148">
    <property type="entry name" value="fungal_TF_MHR"/>
    <property type="match status" value="1"/>
</dbReference>
<organism evidence="7">
    <name type="scientific">Metarhizium acridum (strain CQMa 102)</name>
    <dbReference type="NCBI Taxonomy" id="655827"/>
    <lineage>
        <taxon>Eukaryota</taxon>
        <taxon>Fungi</taxon>
        <taxon>Dikarya</taxon>
        <taxon>Ascomycota</taxon>
        <taxon>Pezizomycotina</taxon>
        <taxon>Sordariomycetes</taxon>
        <taxon>Hypocreomycetidae</taxon>
        <taxon>Hypocreales</taxon>
        <taxon>Clavicipitaceae</taxon>
        <taxon>Metarhizium</taxon>
    </lineage>
</organism>
<feature type="region of interest" description="Disordered" evidence="4">
    <location>
        <begin position="1"/>
        <end position="34"/>
    </location>
</feature>
<evidence type="ECO:0000256" key="3">
    <source>
        <dbReference type="ARBA" id="ARBA00023242"/>
    </source>
</evidence>
<dbReference type="PROSITE" id="PS50048">
    <property type="entry name" value="ZN2_CY6_FUNGAL_2"/>
    <property type="match status" value="1"/>
</dbReference>
<keyword evidence="2" id="KW-0479">Metal-binding</keyword>
<evidence type="ECO:0000256" key="4">
    <source>
        <dbReference type="SAM" id="MobiDB-lite"/>
    </source>
</evidence>